<organism evidence="1 2">
    <name type="scientific">Candidatus Magasanikbacteria bacterium CG10_big_fil_rev_8_21_14_0_10_36_32</name>
    <dbReference type="NCBI Taxonomy" id="1974646"/>
    <lineage>
        <taxon>Bacteria</taxon>
        <taxon>Candidatus Magasanikiibacteriota</taxon>
    </lineage>
</organism>
<evidence type="ECO:0000313" key="2">
    <source>
        <dbReference type="Proteomes" id="UP000231426"/>
    </source>
</evidence>
<dbReference type="Proteomes" id="UP000231426">
    <property type="component" value="Unassembled WGS sequence"/>
</dbReference>
<sequence length="96" mass="10679">MKSIFNILQQKKSESPVLRGALTSITIEETDKILAELFGEEIKNYVSAAYIKNKVLTFRCQGSVAAQEIRLNETNILAKINAKFGLGTVIKIKYTA</sequence>
<gene>
    <name evidence="1" type="ORF">COU29_00260</name>
</gene>
<dbReference type="EMBL" id="PFBV01000001">
    <property type="protein sequence ID" value="PIT88802.1"/>
    <property type="molecule type" value="Genomic_DNA"/>
</dbReference>
<name>A0A2M6W7L1_9BACT</name>
<dbReference type="AlphaFoldDB" id="A0A2M6W7L1"/>
<reference evidence="2" key="1">
    <citation type="submission" date="2017-09" db="EMBL/GenBank/DDBJ databases">
        <title>Depth-based differentiation of microbial function through sediment-hosted aquifers and enrichment of novel symbionts in the deep terrestrial subsurface.</title>
        <authorList>
            <person name="Probst A.J."/>
            <person name="Ladd B."/>
            <person name="Jarett J.K."/>
            <person name="Geller-Mcgrath D.E."/>
            <person name="Sieber C.M.K."/>
            <person name="Emerson J.B."/>
            <person name="Anantharaman K."/>
            <person name="Thomas B.C."/>
            <person name="Malmstrom R."/>
            <person name="Stieglmeier M."/>
            <person name="Klingl A."/>
            <person name="Woyke T."/>
            <person name="Ryan C.M."/>
            <person name="Banfield J.F."/>
        </authorList>
    </citation>
    <scope>NUCLEOTIDE SEQUENCE [LARGE SCALE GENOMIC DNA]</scope>
</reference>
<proteinExistence type="predicted"/>
<evidence type="ECO:0000313" key="1">
    <source>
        <dbReference type="EMBL" id="PIT88802.1"/>
    </source>
</evidence>
<dbReference type="InterPro" id="IPR007922">
    <property type="entry name" value="DciA-like"/>
</dbReference>
<comment type="caution">
    <text evidence="1">The sequence shown here is derived from an EMBL/GenBank/DDBJ whole genome shotgun (WGS) entry which is preliminary data.</text>
</comment>
<accession>A0A2M6W7L1</accession>
<protein>
    <recommendedName>
        <fullName evidence="3">DUF721 domain-containing protein</fullName>
    </recommendedName>
</protein>
<evidence type="ECO:0008006" key="3">
    <source>
        <dbReference type="Google" id="ProtNLM"/>
    </source>
</evidence>
<dbReference type="Pfam" id="PF05258">
    <property type="entry name" value="DciA"/>
    <property type="match status" value="1"/>
</dbReference>